<keyword evidence="3" id="KW-1185">Reference proteome</keyword>
<proteinExistence type="predicted"/>
<organism evidence="2 3">
    <name type="scientific">Vibrio tapetis subsp. tapetis</name>
    <dbReference type="NCBI Taxonomy" id="1671868"/>
    <lineage>
        <taxon>Bacteria</taxon>
        <taxon>Pseudomonadati</taxon>
        <taxon>Pseudomonadota</taxon>
        <taxon>Gammaproteobacteria</taxon>
        <taxon>Vibrionales</taxon>
        <taxon>Vibrionaceae</taxon>
        <taxon>Vibrio</taxon>
    </lineage>
</organism>
<evidence type="ECO:0000313" key="3">
    <source>
        <dbReference type="Proteomes" id="UP000235828"/>
    </source>
</evidence>
<reference evidence="2 3" key="1">
    <citation type="submission" date="2017-10" db="EMBL/GenBank/DDBJ databases">
        <authorList>
            <person name="Banno H."/>
            <person name="Chua N.-H."/>
        </authorList>
    </citation>
    <scope>NUCLEOTIDE SEQUENCE [LARGE SCALE GENOMIC DNA]</scope>
    <source>
        <strain evidence="2">Vibrio tapetis CECT4600</strain>
    </source>
</reference>
<protein>
    <submittedName>
        <fullName evidence="2">Uncharacterized protein</fullName>
    </submittedName>
</protein>
<dbReference type="AlphaFoldDB" id="A0A2N8ZD40"/>
<gene>
    <name evidence="2" type="ORF">VTAP4600_A1841</name>
</gene>
<name>A0A2N8ZD40_9VIBR</name>
<evidence type="ECO:0000313" key="2">
    <source>
        <dbReference type="EMBL" id="SON49820.1"/>
    </source>
</evidence>
<dbReference type="KEGG" id="vta:A1841"/>
<evidence type="ECO:0000256" key="1">
    <source>
        <dbReference type="SAM" id="MobiDB-lite"/>
    </source>
</evidence>
<accession>A0A2N8ZD40</accession>
<feature type="region of interest" description="Disordered" evidence="1">
    <location>
        <begin position="22"/>
        <end position="42"/>
    </location>
</feature>
<dbReference type="Proteomes" id="UP000235828">
    <property type="component" value="Chromosome A"/>
</dbReference>
<dbReference type="EMBL" id="LT960611">
    <property type="protein sequence ID" value="SON49820.1"/>
    <property type="molecule type" value="Genomic_DNA"/>
</dbReference>
<sequence length="42" mass="4796">MLDEKPVADTLVNTNLQATQKTGYRPFNRPPIQAVKNRLRLS</sequence>